<dbReference type="SUPFAM" id="SSF103088">
    <property type="entry name" value="OmpA-like"/>
    <property type="match status" value="1"/>
</dbReference>
<dbReference type="InterPro" id="IPR006664">
    <property type="entry name" value="OMP_bac"/>
</dbReference>
<keyword evidence="8" id="KW-1185">Reference proteome</keyword>
<comment type="caution">
    <text evidence="7">The sequence shown here is derived from an EMBL/GenBank/DDBJ whole genome shotgun (WGS) entry which is preliminary data.</text>
</comment>
<dbReference type="CDD" id="cd07185">
    <property type="entry name" value="OmpA_C-like"/>
    <property type="match status" value="1"/>
</dbReference>
<evidence type="ECO:0000256" key="4">
    <source>
        <dbReference type="PROSITE-ProRule" id="PRU00473"/>
    </source>
</evidence>
<feature type="domain" description="OmpA-like" evidence="6">
    <location>
        <begin position="81"/>
        <end position="201"/>
    </location>
</feature>
<evidence type="ECO:0000256" key="1">
    <source>
        <dbReference type="ARBA" id="ARBA00004442"/>
    </source>
</evidence>
<organism evidence="7 8">
    <name type="scientific">Actinomadura montaniterrae</name>
    <dbReference type="NCBI Taxonomy" id="1803903"/>
    <lineage>
        <taxon>Bacteria</taxon>
        <taxon>Bacillati</taxon>
        <taxon>Actinomycetota</taxon>
        <taxon>Actinomycetes</taxon>
        <taxon>Streptosporangiales</taxon>
        <taxon>Thermomonosporaceae</taxon>
        <taxon>Actinomadura</taxon>
    </lineage>
</organism>
<comment type="subcellular location">
    <subcellularLocation>
        <location evidence="1">Cell outer membrane</location>
    </subcellularLocation>
</comment>
<reference evidence="7 8" key="1">
    <citation type="submission" date="2019-09" db="EMBL/GenBank/DDBJ databases">
        <title>Actinomadura physcomitrii sp. nov., a novel actinomycete isolated from moss [Physcomitrium sphaericum (Ludw) Fuernr].</title>
        <authorList>
            <person name="Liu C."/>
            <person name="Zhuang X."/>
        </authorList>
    </citation>
    <scope>NUCLEOTIDE SEQUENCE [LARGE SCALE GENOMIC DNA]</scope>
    <source>
        <strain evidence="7 8">CYP1-1B</strain>
    </source>
</reference>
<proteinExistence type="predicted"/>
<dbReference type="EMBL" id="WBMR01000003">
    <property type="protein sequence ID" value="KAB2388840.1"/>
    <property type="molecule type" value="Genomic_DNA"/>
</dbReference>
<dbReference type="Gene3D" id="3.30.1330.60">
    <property type="entry name" value="OmpA-like domain"/>
    <property type="match status" value="1"/>
</dbReference>
<dbReference type="PROSITE" id="PS51123">
    <property type="entry name" value="OMPA_2"/>
    <property type="match status" value="1"/>
</dbReference>
<accession>A0A6L3WAA8</accession>
<dbReference type="PANTHER" id="PTHR30329">
    <property type="entry name" value="STATOR ELEMENT OF FLAGELLAR MOTOR COMPLEX"/>
    <property type="match status" value="1"/>
</dbReference>
<keyword evidence="3" id="KW-0998">Cell outer membrane</keyword>
<evidence type="ECO:0000256" key="5">
    <source>
        <dbReference type="SAM" id="MobiDB-lite"/>
    </source>
</evidence>
<evidence type="ECO:0000259" key="6">
    <source>
        <dbReference type="PROSITE" id="PS51123"/>
    </source>
</evidence>
<evidence type="ECO:0000256" key="2">
    <source>
        <dbReference type="ARBA" id="ARBA00023136"/>
    </source>
</evidence>
<evidence type="ECO:0000313" key="7">
    <source>
        <dbReference type="EMBL" id="KAB2388840.1"/>
    </source>
</evidence>
<name>A0A6L3WAA8_9ACTN</name>
<dbReference type="InterPro" id="IPR050330">
    <property type="entry name" value="Bact_OuterMem_StrucFunc"/>
</dbReference>
<dbReference type="PRINTS" id="PR01021">
    <property type="entry name" value="OMPADOMAIN"/>
</dbReference>
<dbReference type="InterPro" id="IPR036737">
    <property type="entry name" value="OmpA-like_sf"/>
</dbReference>
<dbReference type="Proteomes" id="UP000483004">
    <property type="component" value="Unassembled WGS sequence"/>
</dbReference>
<protein>
    <submittedName>
        <fullName evidence="7">OmpA family protein</fullName>
    </submittedName>
</protein>
<dbReference type="InterPro" id="IPR006665">
    <property type="entry name" value="OmpA-like"/>
</dbReference>
<dbReference type="PANTHER" id="PTHR30329:SF21">
    <property type="entry name" value="LIPOPROTEIN YIAD-RELATED"/>
    <property type="match status" value="1"/>
</dbReference>
<evidence type="ECO:0000256" key="3">
    <source>
        <dbReference type="ARBA" id="ARBA00023237"/>
    </source>
</evidence>
<dbReference type="OrthoDB" id="5166631at2"/>
<gene>
    <name evidence="7" type="ORF">F9B16_02695</name>
</gene>
<keyword evidence="2 4" id="KW-0472">Membrane</keyword>
<dbReference type="GO" id="GO:0009279">
    <property type="term" value="C:cell outer membrane"/>
    <property type="evidence" value="ECO:0007669"/>
    <property type="project" value="UniProtKB-SubCell"/>
</dbReference>
<evidence type="ECO:0000313" key="8">
    <source>
        <dbReference type="Proteomes" id="UP000483004"/>
    </source>
</evidence>
<sequence>MAGFQERPGPAVKTVATRGAAALVGAFAVIFSVIPGVAGADPSVSDVNIQESVRTIEADRYVYAIEVGPSVQPLQTVENDGKHVTVRISADLLFDFDKADLTDAARKRISQLAPQMKDAVGTIEVSGHSDSIGDPSYNQELSQKRADSVKAEIERMLGAGRHVKATGYGESKPIAPNQVGGKDNPEGRAQNRRVEIEFTQP</sequence>
<dbReference type="AlphaFoldDB" id="A0A6L3WAA8"/>
<feature type="region of interest" description="Disordered" evidence="5">
    <location>
        <begin position="162"/>
        <end position="201"/>
    </location>
</feature>
<feature type="compositionally biased region" description="Basic and acidic residues" evidence="5">
    <location>
        <begin position="192"/>
        <end position="201"/>
    </location>
</feature>
<dbReference type="Pfam" id="PF00691">
    <property type="entry name" value="OmpA"/>
    <property type="match status" value="1"/>
</dbReference>